<comment type="caution">
    <text evidence="1">The sequence shown here is derived from an EMBL/GenBank/DDBJ whole genome shotgun (WGS) entry which is preliminary data.</text>
</comment>
<proteinExistence type="predicted"/>
<gene>
    <name evidence="1" type="ORF">SDC9_168476</name>
</gene>
<reference evidence="1" key="1">
    <citation type="submission" date="2019-08" db="EMBL/GenBank/DDBJ databases">
        <authorList>
            <person name="Kucharzyk K."/>
            <person name="Murdoch R.W."/>
            <person name="Higgins S."/>
            <person name="Loffler F."/>
        </authorList>
    </citation>
    <scope>NUCLEOTIDE SEQUENCE</scope>
</reference>
<sequence length="181" mass="21505">MFMYFGVIYMIEKIIVRKITYQAAEIELNLLSLLSEVNVKSLQNLKKAFSDRDIFLKLFNEDLKQEFLNDSVLYNHYLEASSSGKENDYFSIMYKIKDDLAVELTEHIKLHHICNDLLINDERIIPWECIDSEFYIADTWWESDEDILKDFKELCFLDFIDKYKVCLLNAIITLFGIQIDI</sequence>
<protein>
    <submittedName>
        <fullName evidence="1">Uncharacterized protein</fullName>
    </submittedName>
</protein>
<dbReference type="AlphaFoldDB" id="A0A645G2K0"/>
<evidence type="ECO:0000313" key="1">
    <source>
        <dbReference type="EMBL" id="MPN21097.1"/>
    </source>
</evidence>
<name>A0A645G2K0_9ZZZZ</name>
<dbReference type="EMBL" id="VSSQ01068988">
    <property type="protein sequence ID" value="MPN21097.1"/>
    <property type="molecule type" value="Genomic_DNA"/>
</dbReference>
<accession>A0A645G2K0</accession>
<organism evidence="1">
    <name type="scientific">bioreactor metagenome</name>
    <dbReference type="NCBI Taxonomy" id="1076179"/>
    <lineage>
        <taxon>unclassified sequences</taxon>
        <taxon>metagenomes</taxon>
        <taxon>ecological metagenomes</taxon>
    </lineage>
</organism>